<evidence type="ECO:0000313" key="7">
    <source>
        <dbReference type="EMBL" id="HIW79782.1"/>
    </source>
</evidence>
<keyword evidence="5" id="KW-0804">Transcription</keyword>
<sequence length="640" mass="70892">MNSNLRSLPDLEIVIQRSLERSARYGVDPHCDGAPESTRLGDEQLRDRIDAQREFYDLAKEQIDSLYRLLRDTGFCMALADAEGYVLYVVGDAHLVEHFKRRRCIPGYRWTERDLGTCAIGLALEEKIPVFLPGDRMYSTPAQKLSNAGAPVFSPEGVVLGAISLSGDSDMMHVHTLGLVRQAAETVTAQLREGKRLRELAIKNQYMRALIESDSRGIVTVDPAGRIVETNHSARKLLQLPADCEGKPFEDCVGESYGITDYLKEGRGFRAREILARRSGSTHFASLDPIRMKSGELVGGLFTVMEKKEMMRMAVEMTGAHAHFTFDSILGTSPNLLSALHLAHIAAHSTAPVLLYGETGTGKELFAQAIHNDGDRRTRPFVAINCGAIPKELLESELFGYEEGAFTGAQKGGRPGKFELADTGTLFLDEIGDMPFDMQVKLLRVLQTGEIQRVGGLRTVPVNLRIISATNKDLKQAILQHQFRADLFYRISTLNILVPPLRERPEDILPLAMYFIERHEMRLNRRSRPLPPETAEAIRRYGWPGNIRQLESAVERAVHLAEGGELRPEHFGIADLMAAPAAPSASPSASDGAQATLEEIEMTAIAEALARFEGNISRTAFALGVSRPTLYRKISRYGLD</sequence>
<dbReference type="InterPro" id="IPR002078">
    <property type="entry name" value="Sigma_54_int"/>
</dbReference>
<accession>A0A9D1U9R8</accession>
<gene>
    <name evidence="7" type="ORF">H9874_11675</name>
</gene>
<dbReference type="InterPro" id="IPR025662">
    <property type="entry name" value="Sigma_54_int_dom_ATP-bd_1"/>
</dbReference>
<dbReference type="SUPFAM" id="SSF46689">
    <property type="entry name" value="Homeodomain-like"/>
    <property type="match status" value="1"/>
</dbReference>
<dbReference type="Gene3D" id="1.10.8.60">
    <property type="match status" value="1"/>
</dbReference>
<keyword evidence="1" id="KW-0547">Nucleotide-binding</keyword>
<dbReference type="AlphaFoldDB" id="A0A9D1U9R8"/>
<dbReference type="Pfam" id="PF00158">
    <property type="entry name" value="Sigma54_activat"/>
    <property type="match status" value="1"/>
</dbReference>
<dbReference type="SUPFAM" id="SSF52540">
    <property type="entry name" value="P-loop containing nucleoside triphosphate hydrolases"/>
    <property type="match status" value="1"/>
</dbReference>
<dbReference type="SMART" id="SM00382">
    <property type="entry name" value="AAA"/>
    <property type="match status" value="1"/>
</dbReference>
<dbReference type="GO" id="GO:0005524">
    <property type="term" value="F:ATP binding"/>
    <property type="evidence" value="ECO:0007669"/>
    <property type="project" value="UniProtKB-KW"/>
</dbReference>
<dbReference type="InterPro" id="IPR000014">
    <property type="entry name" value="PAS"/>
</dbReference>
<dbReference type="SUPFAM" id="SSF55785">
    <property type="entry name" value="PYP-like sensor domain (PAS domain)"/>
    <property type="match status" value="1"/>
</dbReference>
<dbReference type="Pfam" id="PF25601">
    <property type="entry name" value="AAA_lid_14"/>
    <property type="match status" value="1"/>
</dbReference>
<comment type="caution">
    <text evidence="7">The sequence shown here is derived from an EMBL/GenBank/DDBJ whole genome shotgun (WGS) entry which is preliminary data.</text>
</comment>
<dbReference type="EMBL" id="DXGI01000436">
    <property type="protein sequence ID" value="HIW79782.1"/>
    <property type="molecule type" value="Genomic_DNA"/>
</dbReference>
<organism evidence="7 8">
    <name type="scientific">Candidatus Bilophila faecipullorum</name>
    <dbReference type="NCBI Taxonomy" id="2838482"/>
    <lineage>
        <taxon>Bacteria</taxon>
        <taxon>Pseudomonadati</taxon>
        <taxon>Thermodesulfobacteriota</taxon>
        <taxon>Desulfovibrionia</taxon>
        <taxon>Desulfovibrionales</taxon>
        <taxon>Desulfovibrionaceae</taxon>
        <taxon>Bilophila</taxon>
    </lineage>
</organism>
<evidence type="ECO:0000256" key="2">
    <source>
        <dbReference type="ARBA" id="ARBA00022840"/>
    </source>
</evidence>
<evidence type="ECO:0000256" key="3">
    <source>
        <dbReference type="ARBA" id="ARBA00023015"/>
    </source>
</evidence>
<dbReference type="Proteomes" id="UP000824264">
    <property type="component" value="Unassembled WGS sequence"/>
</dbReference>
<dbReference type="PRINTS" id="PR01590">
    <property type="entry name" value="HTHFIS"/>
</dbReference>
<keyword evidence="4" id="KW-0238">DNA-binding</keyword>
<dbReference type="InterPro" id="IPR027417">
    <property type="entry name" value="P-loop_NTPase"/>
</dbReference>
<dbReference type="Gene3D" id="3.30.450.20">
    <property type="entry name" value="PAS domain"/>
    <property type="match status" value="1"/>
</dbReference>
<dbReference type="Gene3D" id="3.30.450.40">
    <property type="match status" value="1"/>
</dbReference>
<evidence type="ECO:0000256" key="5">
    <source>
        <dbReference type="ARBA" id="ARBA00023163"/>
    </source>
</evidence>
<dbReference type="InterPro" id="IPR002197">
    <property type="entry name" value="HTH_Fis"/>
</dbReference>
<reference evidence="7" key="1">
    <citation type="journal article" date="2021" name="PeerJ">
        <title>Extensive microbial diversity within the chicken gut microbiome revealed by metagenomics and culture.</title>
        <authorList>
            <person name="Gilroy R."/>
            <person name="Ravi A."/>
            <person name="Getino M."/>
            <person name="Pursley I."/>
            <person name="Horton D.L."/>
            <person name="Alikhan N.F."/>
            <person name="Baker D."/>
            <person name="Gharbi K."/>
            <person name="Hall N."/>
            <person name="Watson M."/>
            <person name="Adriaenssens E.M."/>
            <person name="Foster-Nyarko E."/>
            <person name="Jarju S."/>
            <person name="Secka A."/>
            <person name="Antonio M."/>
            <person name="Oren A."/>
            <person name="Chaudhuri R.R."/>
            <person name="La Ragione R."/>
            <person name="Hildebrand F."/>
            <person name="Pallen M.J."/>
        </authorList>
    </citation>
    <scope>NUCLEOTIDE SEQUENCE</scope>
    <source>
        <strain evidence="7">ChiSxjej5B17-1746</strain>
    </source>
</reference>
<dbReference type="GO" id="GO:0006355">
    <property type="term" value="P:regulation of DNA-templated transcription"/>
    <property type="evidence" value="ECO:0007669"/>
    <property type="project" value="InterPro"/>
</dbReference>
<dbReference type="Pfam" id="PF02954">
    <property type="entry name" value="HTH_8"/>
    <property type="match status" value="1"/>
</dbReference>
<evidence type="ECO:0000259" key="6">
    <source>
        <dbReference type="PROSITE" id="PS50045"/>
    </source>
</evidence>
<dbReference type="InterPro" id="IPR003018">
    <property type="entry name" value="GAF"/>
</dbReference>
<dbReference type="GO" id="GO:0043565">
    <property type="term" value="F:sequence-specific DNA binding"/>
    <property type="evidence" value="ECO:0007669"/>
    <property type="project" value="InterPro"/>
</dbReference>
<dbReference type="PROSITE" id="PS00676">
    <property type="entry name" value="SIGMA54_INTERACT_2"/>
    <property type="match status" value="1"/>
</dbReference>
<dbReference type="InterPro" id="IPR009057">
    <property type="entry name" value="Homeodomain-like_sf"/>
</dbReference>
<dbReference type="Gene3D" id="1.10.10.60">
    <property type="entry name" value="Homeodomain-like"/>
    <property type="match status" value="1"/>
</dbReference>
<dbReference type="CDD" id="cd00009">
    <property type="entry name" value="AAA"/>
    <property type="match status" value="1"/>
</dbReference>
<name>A0A9D1U9R8_9BACT</name>
<dbReference type="InterPro" id="IPR035965">
    <property type="entry name" value="PAS-like_dom_sf"/>
</dbReference>
<evidence type="ECO:0000256" key="4">
    <source>
        <dbReference type="ARBA" id="ARBA00023125"/>
    </source>
</evidence>
<keyword evidence="2" id="KW-0067">ATP-binding</keyword>
<dbReference type="PROSITE" id="PS00675">
    <property type="entry name" value="SIGMA54_INTERACT_1"/>
    <property type="match status" value="1"/>
</dbReference>
<protein>
    <submittedName>
        <fullName evidence="7">Sigma 54-interacting transcriptional regulator</fullName>
    </submittedName>
</protein>
<dbReference type="FunFam" id="3.40.50.300:FF:000006">
    <property type="entry name" value="DNA-binding transcriptional regulator NtrC"/>
    <property type="match status" value="1"/>
</dbReference>
<dbReference type="InterPro" id="IPR029016">
    <property type="entry name" value="GAF-like_dom_sf"/>
</dbReference>
<proteinExistence type="predicted"/>
<dbReference type="InterPro" id="IPR025943">
    <property type="entry name" value="Sigma_54_int_dom_ATP-bd_2"/>
</dbReference>
<evidence type="ECO:0000313" key="8">
    <source>
        <dbReference type="Proteomes" id="UP000824264"/>
    </source>
</evidence>
<dbReference type="Gene3D" id="3.40.50.300">
    <property type="entry name" value="P-loop containing nucleotide triphosphate hydrolases"/>
    <property type="match status" value="1"/>
</dbReference>
<evidence type="ECO:0000256" key="1">
    <source>
        <dbReference type="ARBA" id="ARBA00022741"/>
    </source>
</evidence>
<reference evidence="7" key="2">
    <citation type="submission" date="2021-04" db="EMBL/GenBank/DDBJ databases">
        <authorList>
            <person name="Gilroy R."/>
        </authorList>
    </citation>
    <scope>NUCLEOTIDE SEQUENCE</scope>
    <source>
        <strain evidence="7">ChiSxjej5B17-1746</strain>
    </source>
</reference>
<dbReference type="InterPro" id="IPR058031">
    <property type="entry name" value="AAA_lid_NorR"/>
</dbReference>
<feature type="domain" description="Sigma-54 factor interaction" evidence="6">
    <location>
        <begin position="329"/>
        <end position="559"/>
    </location>
</feature>
<dbReference type="InterPro" id="IPR003593">
    <property type="entry name" value="AAA+_ATPase"/>
</dbReference>
<dbReference type="SMART" id="SM00091">
    <property type="entry name" value="PAS"/>
    <property type="match status" value="1"/>
</dbReference>
<keyword evidence="3" id="KW-0805">Transcription regulation</keyword>
<dbReference type="Pfam" id="PF01590">
    <property type="entry name" value="GAF"/>
    <property type="match status" value="1"/>
</dbReference>
<dbReference type="PANTHER" id="PTHR32071">
    <property type="entry name" value="TRANSCRIPTIONAL REGULATORY PROTEIN"/>
    <property type="match status" value="1"/>
</dbReference>
<dbReference type="PROSITE" id="PS50045">
    <property type="entry name" value="SIGMA54_INTERACT_4"/>
    <property type="match status" value="1"/>
</dbReference>